<organism evidence="1 2">
    <name type="scientific">Arachis hypogaea</name>
    <name type="common">Peanut</name>
    <dbReference type="NCBI Taxonomy" id="3818"/>
    <lineage>
        <taxon>Eukaryota</taxon>
        <taxon>Viridiplantae</taxon>
        <taxon>Streptophyta</taxon>
        <taxon>Embryophyta</taxon>
        <taxon>Tracheophyta</taxon>
        <taxon>Spermatophyta</taxon>
        <taxon>Magnoliopsida</taxon>
        <taxon>eudicotyledons</taxon>
        <taxon>Gunneridae</taxon>
        <taxon>Pentapetalae</taxon>
        <taxon>rosids</taxon>
        <taxon>fabids</taxon>
        <taxon>Fabales</taxon>
        <taxon>Fabaceae</taxon>
        <taxon>Papilionoideae</taxon>
        <taxon>50 kb inversion clade</taxon>
        <taxon>dalbergioids sensu lato</taxon>
        <taxon>Dalbergieae</taxon>
        <taxon>Pterocarpus clade</taxon>
        <taxon>Arachis</taxon>
    </lineage>
</organism>
<name>A0A445C7T2_ARAHY</name>
<sequence>MVETEMNKQDKPIFIPSPVLSMKLSSTPSSDSYIKSVFSSQQHIKHIDAPEVELPPHELLLKSPLYYGWTLDIHVKPCATSQRHSAEHSIFLSKL</sequence>
<proteinExistence type="predicted"/>
<dbReference type="Proteomes" id="UP000289738">
    <property type="component" value="Chromosome A07"/>
</dbReference>
<comment type="caution">
    <text evidence="1">The sequence shown here is derived from an EMBL/GenBank/DDBJ whole genome shotgun (WGS) entry which is preliminary data.</text>
</comment>
<keyword evidence="2" id="KW-1185">Reference proteome</keyword>
<evidence type="ECO:0000313" key="1">
    <source>
        <dbReference type="EMBL" id="RYR46990.1"/>
    </source>
</evidence>
<reference evidence="1 2" key="1">
    <citation type="submission" date="2019-01" db="EMBL/GenBank/DDBJ databases">
        <title>Sequencing of cultivated peanut Arachis hypogaea provides insights into genome evolution and oil improvement.</title>
        <authorList>
            <person name="Chen X."/>
        </authorList>
    </citation>
    <scope>NUCLEOTIDE SEQUENCE [LARGE SCALE GENOMIC DNA]</scope>
    <source>
        <strain evidence="2">cv. Fuhuasheng</strain>
        <tissue evidence="1">Leaves</tissue>
    </source>
</reference>
<evidence type="ECO:0000313" key="2">
    <source>
        <dbReference type="Proteomes" id="UP000289738"/>
    </source>
</evidence>
<accession>A0A445C7T2</accession>
<protein>
    <submittedName>
        <fullName evidence="1">Uncharacterized protein</fullName>
    </submittedName>
</protein>
<dbReference type="AlphaFoldDB" id="A0A445C7T2"/>
<gene>
    <name evidence="1" type="ORF">Ahy_A07g032884</name>
</gene>
<dbReference type="EMBL" id="SDMP01000007">
    <property type="protein sequence ID" value="RYR46990.1"/>
    <property type="molecule type" value="Genomic_DNA"/>
</dbReference>